<dbReference type="GeneTree" id="ENSGT00560000077692"/>
<accession>A0A8C6EEY7</accession>
<feature type="compositionally biased region" description="Low complexity" evidence="1">
    <location>
        <begin position="1"/>
        <end position="13"/>
    </location>
</feature>
<keyword evidence="3" id="KW-1185">Reference proteome</keyword>
<dbReference type="AlphaFoldDB" id="A0A8C6EEY7"/>
<protein>
    <submittedName>
        <fullName evidence="2">Uncharacterized protein</fullName>
    </submittedName>
</protein>
<feature type="compositionally biased region" description="Low complexity" evidence="1">
    <location>
        <begin position="60"/>
        <end position="69"/>
    </location>
</feature>
<dbReference type="Ensembl" id="ENSMMST00000028852.1">
    <property type="protein sequence ID" value="ENSMMSP00000026144.1"/>
    <property type="gene ID" value="ENSMMSG00000019683.1"/>
</dbReference>
<name>A0A8C6EEY7_MOSMO</name>
<feature type="compositionally biased region" description="Low complexity" evidence="1">
    <location>
        <begin position="147"/>
        <end position="165"/>
    </location>
</feature>
<feature type="region of interest" description="Disordered" evidence="1">
    <location>
        <begin position="1"/>
        <end position="172"/>
    </location>
</feature>
<organism evidence="2 3">
    <name type="scientific">Moschus moschiferus</name>
    <name type="common">Siberian musk deer</name>
    <name type="synonym">Moschus sibiricus</name>
    <dbReference type="NCBI Taxonomy" id="68415"/>
    <lineage>
        <taxon>Eukaryota</taxon>
        <taxon>Metazoa</taxon>
        <taxon>Chordata</taxon>
        <taxon>Craniata</taxon>
        <taxon>Vertebrata</taxon>
        <taxon>Euteleostomi</taxon>
        <taxon>Mammalia</taxon>
        <taxon>Eutheria</taxon>
        <taxon>Laurasiatheria</taxon>
        <taxon>Artiodactyla</taxon>
        <taxon>Ruminantia</taxon>
        <taxon>Pecora</taxon>
        <taxon>Moschidae</taxon>
        <taxon>Moschus</taxon>
    </lineage>
</organism>
<evidence type="ECO:0000313" key="3">
    <source>
        <dbReference type="Proteomes" id="UP000694544"/>
    </source>
</evidence>
<evidence type="ECO:0000256" key="1">
    <source>
        <dbReference type="SAM" id="MobiDB-lite"/>
    </source>
</evidence>
<sequence length="203" mass="21484">LSGSPSSGLSPLGAQAGPHSPAARQRGPRAPSWGHPGQPAVRSPWACGPPRWGPPRRPRGAAAALPGPRNRWHRRCAAACGACVRPPGHRPQPPEAGARRPGGDGCCSVPRRQRTPRSGPSRPGWCVGSHQRRAPGREPRAPPGRALPPRAGASPRCLAQPSSQSLPPPAAAWRTWGQGTRLLRQVLSSLTPSSHPSWLRRAW</sequence>
<reference evidence="2" key="2">
    <citation type="submission" date="2025-09" db="UniProtKB">
        <authorList>
            <consortium name="Ensembl"/>
        </authorList>
    </citation>
    <scope>IDENTIFICATION</scope>
</reference>
<reference evidence="2" key="1">
    <citation type="submission" date="2025-08" db="UniProtKB">
        <authorList>
            <consortium name="Ensembl"/>
        </authorList>
    </citation>
    <scope>IDENTIFICATION</scope>
</reference>
<dbReference type="Proteomes" id="UP000694544">
    <property type="component" value="Unplaced"/>
</dbReference>
<proteinExistence type="predicted"/>
<evidence type="ECO:0000313" key="2">
    <source>
        <dbReference type="Ensembl" id="ENSMMSP00000026144.1"/>
    </source>
</evidence>